<dbReference type="RefSeq" id="WP_183123102.1">
    <property type="nucleotide sequence ID" value="NZ_JACJHR010000005.1"/>
</dbReference>
<feature type="domain" description="Isochorismatase-like" evidence="2">
    <location>
        <begin position="10"/>
        <end position="178"/>
    </location>
</feature>
<dbReference type="Gene3D" id="3.40.50.850">
    <property type="entry name" value="Isochorismatase-like"/>
    <property type="match status" value="1"/>
</dbReference>
<organism evidence="3 4">
    <name type="scientific">Amycolatopsis echigonensis</name>
    <dbReference type="NCBI Taxonomy" id="2576905"/>
    <lineage>
        <taxon>Bacteria</taxon>
        <taxon>Bacillati</taxon>
        <taxon>Actinomycetota</taxon>
        <taxon>Actinomycetes</taxon>
        <taxon>Pseudonocardiales</taxon>
        <taxon>Pseudonocardiaceae</taxon>
        <taxon>Amycolatopsis</taxon>
    </lineage>
</organism>
<dbReference type="EMBL" id="JACJHR010000005">
    <property type="protein sequence ID" value="MBB2498556.1"/>
    <property type="molecule type" value="Genomic_DNA"/>
</dbReference>
<comment type="caution">
    <text evidence="3">The sequence shown here is derived from an EMBL/GenBank/DDBJ whole genome shotgun (WGS) entry which is preliminary data.</text>
</comment>
<dbReference type="InterPro" id="IPR036380">
    <property type="entry name" value="Isochorismatase-like_sf"/>
</dbReference>
<dbReference type="AlphaFoldDB" id="A0A8E2AZD2"/>
<reference evidence="3 4" key="1">
    <citation type="submission" date="2020-08" db="EMBL/GenBank/DDBJ databases">
        <title>Amycolatopsis echigonensis JCM 21831.</title>
        <authorList>
            <person name="Tedsree N."/>
            <person name="Kuncharoen N."/>
            <person name="Likhitwitayawuid K."/>
            <person name="Tanasupawat S."/>
        </authorList>
    </citation>
    <scope>NUCLEOTIDE SEQUENCE [LARGE SCALE GENOMIC DNA]</scope>
    <source>
        <strain evidence="3 4">JCM 21831</strain>
    </source>
</reference>
<dbReference type="GO" id="GO:0016787">
    <property type="term" value="F:hydrolase activity"/>
    <property type="evidence" value="ECO:0007669"/>
    <property type="project" value="UniProtKB-KW"/>
</dbReference>
<evidence type="ECO:0000313" key="4">
    <source>
        <dbReference type="Proteomes" id="UP000550260"/>
    </source>
</evidence>
<evidence type="ECO:0000313" key="3">
    <source>
        <dbReference type="EMBL" id="MBB2498556.1"/>
    </source>
</evidence>
<dbReference type="SUPFAM" id="SSF52499">
    <property type="entry name" value="Isochorismatase-like hydrolases"/>
    <property type="match status" value="1"/>
</dbReference>
<gene>
    <name evidence="3" type="ORF">H5411_05320</name>
</gene>
<accession>A0A8E2AZD2</accession>
<proteinExistence type="predicted"/>
<dbReference type="Proteomes" id="UP000550260">
    <property type="component" value="Unassembled WGS sequence"/>
</dbReference>
<keyword evidence="1" id="KW-0378">Hydrolase</keyword>
<dbReference type="InterPro" id="IPR000868">
    <property type="entry name" value="Isochorismatase-like_dom"/>
</dbReference>
<evidence type="ECO:0000256" key="1">
    <source>
        <dbReference type="ARBA" id="ARBA00022801"/>
    </source>
</evidence>
<dbReference type="InterPro" id="IPR050272">
    <property type="entry name" value="Isochorismatase-like_hydrls"/>
</dbReference>
<evidence type="ECO:0000259" key="2">
    <source>
        <dbReference type="Pfam" id="PF00857"/>
    </source>
</evidence>
<sequence>MPLTTVDPGCALIVVDLQKGLTGLPQVKEILDNAAALAAEFRARDLPVVLVTVDGTAPGRTDAQQRAAGAQESRPADWAELAPELGRQPGDIHITKQRWGAFTGTDLHQRLQERGVTQTVVTGVATSIGVESTARSAYEHGYHVVLATDAMADLDPEAHRHSIERIFPRLGETAATADILAALRS</sequence>
<protein>
    <submittedName>
        <fullName evidence="3">Isochorismatase family protein</fullName>
    </submittedName>
</protein>
<dbReference type="PANTHER" id="PTHR43540">
    <property type="entry name" value="PEROXYUREIDOACRYLATE/UREIDOACRYLATE AMIDOHYDROLASE-RELATED"/>
    <property type="match status" value="1"/>
</dbReference>
<dbReference type="CDD" id="cd00431">
    <property type="entry name" value="cysteine_hydrolases"/>
    <property type="match status" value="1"/>
</dbReference>
<dbReference type="PANTHER" id="PTHR43540:SF7">
    <property type="entry name" value="ISOCHORISMATASE FAMILY PROTEIN YECD"/>
    <property type="match status" value="1"/>
</dbReference>
<name>A0A8E2AZD2_9PSEU</name>
<dbReference type="Pfam" id="PF00857">
    <property type="entry name" value="Isochorismatase"/>
    <property type="match status" value="1"/>
</dbReference>